<feature type="region of interest" description="Disordered" evidence="1">
    <location>
        <begin position="51"/>
        <end position="92"/>
    </location>
</feature>
<evidence type="ECO:0000256" key="2">
    <source>
        <dbReference type="SAM" id="SignalP"/>
    </source>
</evidence>
<name>A3ZZ59_9BACT</name>
<reference evidence="3 4" key="1">
    <citation type="submission" date="2006-02" db="EMBL/GenBank/DDBJ databases">
        <authorList>
            <person name="Amann R."/>
            <person name="Ferriera S."/>
            <person name="Johnson J."/>
            <person name="Kravitz S."/>
            <person name="Halpern A."/>
            <person name="Remington K."/>
            <person name="Beeson K."/>
            <person name="Tran B."/>
            <person name="Rogers Y.-H."/>
            <person name="Friedman R."/>
            <person name="Venter J.C."/>
        </authorList>
    </citation>
    <scope>NUCLEOTIDE SEQUENCE [LARGE SCALE GENOMIC DNA]</scope>
    <source>
        <strain evidence="3 4">DSM 3645</strain>
    </source>
</reference>
<dbReference type="OrthoDB" id="287195at2"/>
<organism evidence="3 4">
    <name type="scientific">Blastopirellula marina DSM 3645</name>
    <dbReference type="NCBI Taxonomy" id="314230"/>
    <lineage>
        <taxon>Bacteria</taxon>
        <taxon>Pseudomonadati</taxon>
        <taxon>Planctomycetota</taxon>
        <taxon>Planctomycetia</taxon>
        <taxon>Pirellulales</taxon>
        <taxon>Pirellulaceae</taxon>
        <taxon>Blastopirellula</taxon>
    </lineage>
</organism>
<accession>A3ZZ59</accession>
<dbReference type="EMBL" id="AANZ01000023">
    <property type="protein sequence ID" value="EAQ78207.1"/>
    <property type="molecule type" value="Genomic_DNA"/>
</dbReference>
<keyword evidence="2" id="KW-0732">Signal</keyword>
<dbReference type="AlphaFoldDB" id="A3ZZ59"/>
<feature type="compositionally biased region" description="Low complexity" evidence="1">
    <location>
        <begin position="68"/>
        <end position="84"/>
    </location>
</feature>
<evidence type="ECO:0000256" key="1">
    <source>
        <dbReference type="SAM" id="MobiDB-lite"/>
    </source>
</evidence>
<sequence length="201" mass="22071">MFRYLIALFCVATLSLATTVAAAEPGEGLIDGLIAQIRQLEQRLERIESQVDKNSAAIDRNTAPAPQPKVVAQPQKQPKQAQPAQKEKSMALDWTPQEPVDYSGRWLMTLPLGAEHHVAIKKAKDNQLKLVRPRLNLAGVYQVDGATLTIVRPADKRLTGFVWTAINRNTLILTGEPPQGRTGSSYVGATLTRLVESPESR</sequence>
<dbReference type="RefSeq" id="WP_002651010.1">
    <property type="nucleotide sequence ID" value="NZ_CH672376.1"/>
</dbReference>
<evidence type="ECO:0000313" key="4">
    <source>
        <dbReference type="Proteomes" id="UP000004358"/>
    </source>
</evidence>
<protein>
    <submittedName>
        <fullName evidence="3">Uncharacterized protein</fullName>
    </submittedName>
</protein>
<proteinExistence type="predicted"/>
<dbReference type="Proteomes" id="UP000004358">
    <property type="component" value="Unassembled WGS sequence"/>
</dbReference>
<dbReference type="HOGENOM" id="CLU_1358260_0_0_0"/>
<evidence type="ECO:0000313" key="3">
    <source>
        <dbReference type="EMBL" id="EAQ78207.1"/>
    </source>
</evidence>
<comment type="caution">
    <text evidence="3">The sequence shown here is derived from an EMBL/GenBank/DDBJ whole genome shotgun (WGS) entry which is preliminary data.</text>
</comment>
<feature type="chain" id="PRO_5002664211" evidence="2">
    <location>
        <begin position="23"/>
        <end position="201"/>
    </location>
</feature>
<feature type="signal peptide" evidence="2">
    <location>
        <begin position="1"/>
        <end position="22"/>
    </location>
</feature>
<gene>
    <name evidence="3" type="ORF">DSM3645_15560</name>
</gene>